<proteinExistence type="predicted"/>
<organism evidence="1 2">
    <name type="scientific">Acetobacter musti</name>
    <dbReference type="NCBI Taxonomy" id="864732"/>
    <lineage>
        <taxon>Bacteria</taxon>
        <taxon>Pseudomonadati</taxon>
        <taxon>Pseudomonadota</taxon>
        <taxon>Alphaproteobacteria</taxon>
        <taxon>Acetobacterales</taxon>
        <taxon>Acetobacteraceae</taxon>
        <taxon>Acetobacter</taxon>
    </lineage>
</organism>
<dbReference type="Proteomes" id="UP000635278">
    <property type="component" value="Unassembled WGS sequence"/>
</dbReference>
<protein>
    <submittedName>
        <fullName evidence="1">Uncharacterized protein</fullName>
    </submittedName>
</protein>
<evidence type="ECO:0000313" key="2">
    <source>
        <dbReference type="Proteomes" id="UP000635278"/>
    </source>
</evidence>
<sequence>MTAFHSSGLRAPISDLFRFAMSHRLINDGALTLDLGGQPLKRQADVITGALGALIVRRVLQSDAGLGDQPAKSRQRSRHLMNTVNVRSIKQQWLGICGLGRAHRIPPFRLRTDSLNRKITLAAICIADM</sequence>
<dbReference type="RefSeq" id="WP_206752608.1">
    <property type="nucleotide sequence ID" value="NZ_WOTB01000004.1"/>
</dbReference>
<evidence type="ECO:0000313" key="1">
    <source>
        <dbReference type="EMBL" id="NHN83867.1"/>
    </source>
</evidence>
<keyword evidence="2" id="KW-1185">Reference proteome</keyword>
<comment type="caution">
    <text evidence="1">The sequence shown here is derived from an EMBL/GenBank/DDBJ whole genome shotgun (WGS) entry which is preliminary data.</text>
</comment>
<dbReference type="EMBL" id="WOTB01000004">
    <property type="protein sequence ID" value="NHN83867.1"/>
    <property type="molecule type" value="Genomic_DNA"/>
</dbReference>
<reference evidence="1 2" key="1">
    <citation type="journal article" date="2020" name="Int. J. Syst. Evol. Microbiol.">
        <title>Novel acetic acid bacteria from cider fermentations: Acetobacter conturbans sp. nov. and Acetobacter fallax sp. nov.</title>
        <authorList>
            <person name="Sombolestani A.S."/>
            <person name="Cleenwerck I."/>
            <person name="Cnockaert M."/>
            <person name="Borremans W."/>
            <person name="Wieme A.D."/>
            <person name="De Vuyst L."/>
            <person name="Vandamme P."/>
        </authorList>
    </citation>
    <scope>NUCLEOTIDE SEQUENCE [LARGE SCALE GENOMIC DNA]</scope>
    <source>
        <strain evidence="1 2">LMG 30640</strain>
    </source>
</reference>
<accession>A0ABX0JKV2</accession>
<name>A0ABX0JKV2_9PROT</name>
<gene>
    <name evidence="1" type="ORF">GOB93_04315</name>
</gene>